<evidence type="ECO:0000256" key="7">
    <source>
        <dbReference type="ARBA" id="ARBA00022989"/>
    </source>
</evidence>
<dbReference type="GO" id="GO:0016020">
    <property type="term" value="C:membrane"/>
    <property type="evidence" value="ECO:0007669"/>
    <property type="project" value="UniProtKB-SubCell"/>
</dbReference>
<comment type="caution">
    <text evidence="11">The sequence shown here is derived from an EMBL/GenBank/DDBJ whole genome shotgun (WGS) entry which is preliminary data.</text>
</comment>
<keyword evidence="12" id="KW-1185">Reference proteome</keyword>
<dbReference type="InterPro" id="IPR004813">
    <property type="entry name" value="OPT"/>
</dbReference>
<feature type="transmembrane region" description="Helical" evidence="10">
    <location>
        <begin position="288"/>
        <end position="310"/>
    </location>
</feature>
<proteinExistence type="inferred from homology"/>
<evidence type="ECO:0000256" key="9">
    <source>
        <dbReference type="SAM" id="MobiDB-lite"/>
    </source>
</evidence>
<feature type="transmembrane region" description="Helical" evidence="10">
    <location>
        <begin position="398"/>
        <end position="420"/>
    </location>
</feature>
<evidence type="ECO:0000256" key="3">
    <source>
        <dbReference type="ARBA" id="ARBA00022448"/>
    </source>
</evidence>
<feature type="transmembrane region" description="Helical" evidence="10">
    <location>
        <begin position="567"/>
        <end position="589"/>
    </location>
</feature>
<dbReference type="EMBL" id="RIBY02002378">
    <property type="protein sequence ID" value="KAH9817762.1"/>
    <property type="molecule type" value="Genomic_DNA"/>
</dbReference>
<dbReference type="AlphaFoldDB" id="A0A9W7SJS2"/>
<keyword evidence="4 10" id="KW-0812">Transmembrane</keyword>
<keyword evidence="5" id="KW-0571">Peptide transport</keyword>
<evidence type="ECO:0000313" key="12">
    <source>
        <dbReference type="Proteomes" id="UP001138500"/>
    </source>
</evidence>
<comment type="similarity">
    <text evidence="2">Belongs to the oligopeptide OPT transporter family.</text>
</comment>
<dbReference type="InterPro" id="IPR004648">
    <property type="entry name" value="Oligpept_transpt"/>
</dbReference>
<feature type="region of interest" description="Disordered" evidence="9">
    <location>
        <begin position="1"/>
        <end position="22"/>
    </location>
</feature>
<feature type="transmembrane region" description="Helical" evidence="10">
    <location>
        <begin position="88"/>
        <end position="108"/>
    </location>
</feature>
<evidence type="ECO:0000256" key="1">
    <source>
        <dbReference type="ARBA" id="ARBA00004141"/>
    </source>
</evidence>
<feature type="transmembrane region" description="Helical" evidence="10">
    <location>
        <begin position="322"/>
        <end position="343"/>
    </location>
</feature>
<evidence type="ECO:0000256" key="2">
    <source>
        <dbReference type="ARBA" id="ARBA00008807"/>
    </source>
</evidence>
<sequence>MAGIEVPATRNPLDSTNVKDEKHATTYEVDEHDVDNGLNDTLRPEEIVIPDEQDAFIDPRLKDYPVPLVAKTVDLHNDATEPILTFRFWFLSTFWVVIGCGVSGFYYFKPYDVSLTSYAVQLLSWGMGDACARYLPKKQYTTFGYKWSLNPGPWNAKEHALIVVAYWGSCYTAYGLGPLSALELYYGRKISAGWSILYMLTSQMIGYGFAGIYRDILVRPPKMYYPGVLPNVALFNAMHKNPTVTKKSLTFFAYVSVAAFCWQWFPELIIPVLASLPLICWMGHGNPIAYVLGSGTYGFGLLDITLDWNYINGTLQPMYTPLWAFGNQAGGIIFACWLLYPILYYTNTFGSKTFPAMSSNTFDEDGNPYNITRVMTPDYQLNQTAMDNYSQPHWGTSYVFYFFWGFAASTGAMLYSVLWYGKDCYTVFMNSWKGKAMDDYNDPYLKIMSVHKRVPHWWYFALLAVCFALSLGTIYGGKFDLPWWGFIVMCLVSWVFTFPNGIQWAVANQQVGMSFLAEVISGSLFHGKPQAVLTSLTFSRQILEQNLNLISDYKFGFYMKIPEREMFIAQVYGTLIGPFINYGMLRFVLDHIDSAKLKGEVPSVAWKALTTRNFYSISVLWGVIGPKNFFGSGSPYNWLYYGFLVGPAVVLLSYGVQRLKPHWQIEYYFNAPLIFYGITVFPRYGMTNFFTAFLFSLFFMGYMYRYHPVWWRKYHYLLSVGLDCGSQIMATVMTFCINLPNASFPTWWGFNETFPDRCFPPNSKLPAAMQMSAD</sequence>
<evidence type="ECO:0000313" key="11">
    <source>
        <dbReference type="EMBL" id="KAH9817762.1"/>
    </source>
</evidence>
<feature type="transmembrane region" description="Helical" evidence="10">
    <location>
        <begin position="667"/>
        <end position="684"/>
    </location>
</feature>
<evidence type="ECO:0000256" key="5">
    <source>
        <dbReference type="ARBA" id="ARBA00022856"/>
    </source>
</evidence>
<gene>
    <name evidence="11" type="ORF">Tdes44962_MAKER05472</name>
</gene>
<dbReference type="NCBIfam" id="TIGR00728">
    <property type="entry name" value="OPT_sfam"/>
    <property type="match status" value="1"/>
</dbReference>
<dbReference type="Proteomes" id="UP001138500">
    <property type="component" value="Unassembled WGS sequence"/>
</dbReference>
<name>A0A9W7SJS2_9PEZI</name>
<feature type="transmembrane region" description="Helical" evidence="10">
    <location>
        <begin position="483"/>
        <end position="506"/>
    </location>
</feature>
<keyword evidence="7 10" id="KW-1133">Transmembrane helix</keyword>
<accession>A0A9W7SJS2</accession>
<comment type="subcellular location">
    <subcellularLocation>
        <location evidence="1">Membrane</location>
        <topology evidence="1">Multi-pass membrane protein</topology>
    </subcellularLocation>
</comment>
<evidence type="ECO:0000256" key="6">
    <source>
        <dbReference type="ARBA" id="ARBA00022927"/>
    </source>
</evidence>
<keyword evidence="6" id="KW-0653">Protein transport</keyword>
<feature type="transmembrane region" description="Helical" evidence="10">
    <location>
        <begin position="638"/>
        <end position="655"/>
    </location>
</feature>
<evidence type="ECO:0000256" key="4">
    <source>
        <dbReference type="ARBA" id="ARBA00022692"/>
    </source>
</evidence>
<reference evidence="11 12" key="1">
    <citation type="journal article" date="2018" name="IMA Fungus">
        <title>IMA Genome-F 10: Nine draft genome sequences of Claviceps purpurea s.lat., including C. arundinis, C. humidiphila, and C. cf. spartinae, pseudomolecules for the pitch canker pathogen Fusarium circinatum, draft genome of Davidsoniella eucalypti, Grosmannia galeiformis, Quambalaria eucalypti, and Teratosphaeria destructans.</title>
        <authorList>
            <person name="Wingfield B.D."/>
            <person name="Liu M."/>
            <person name="Nguyen H.D."/>
            <person name="Lane F.A."/>
            <person name="Morgan S.W."/>
            <person name="De Vos L."/>
            <person name="Wilken P.M."/>
            <person name="Duong T.A."/>
            <person name="Aylward J."/>
            <person name="Coetzee M.P."/>
            <person name="Dadej K."/>
            <person name="De Beer Z.W."/>
            <person name="Findlay W."/>
            <person name="Havenga M."/>
            <person name="Kolarik M."/>
            <person name="Menzies J.G."/>
            <person name="Naidoo K."/>
            <person name="Pochopski O."/>
            <person name="Shoukouhi P."/>
            <person name="Santana Q.C."/>
            <person name="Seifert K.A."/>
            <person name="Soal N."/>
            <person name="Steenkamp E.T."/>
            <person name="Tatham C.T."/>
            <person name="van der Nest M.A."/>
            <person name="Wingfield M.J."/>
        </authorList>
    </citation>
    <scope>NUCLEOTIDE SEQUENCE [LARGE SCALE GENOMIC DNA]</scope>
    <source>
        <strain evidence="11">CMW44962</strain>
    </source>
</reference>
<evidence type="ECO:0000256" key="10">
    <source>
        <dbReference type="SAM" id="Phobius"/>
    </source>
</evidence>
<dbReference type="PANTHER" id="PTHR22601">
    <property type="entry name" value="ISP4 LIKE PROTEIN"/>
    <property type="match status" value="1"/>
</dbReference>
<keyword evidence="8 10" id="KW-0472">Membrane</keyword>
<dbReference type="GO" id="GO:0015031">
    <property type="term" value="P:protein transport"/>
    <property type="evidence" value="ECO:0007669"/>
    <property type="project" value="UniProtKB-KW"/>
</dbReference>
<reference evidence="11 12" key="2">
    <citation type="journal article" date="2021" name="Curr. Genet.">
        <title>Genetic response to nitrogen starvation in the aggressive Eucalyptus foliar pathogen Teratosphaeria destructans.</title>
        <authorList>
            <person name="Havenga M."/>
            <person name="Wingfield B.D."/>
            <person name="Wingfield M.J."/>
            <person name="Dreyer L.L."/>
            <person name="Roets F."/>
            <person name="Aylward J."/>
        </authorList>
    </citation>
    <scope>NUCLEOTIDE SEQUENCE [LARGE SCALE GENOMIC DNA]</scope>
    <source>
        <strain evidence="11">CMW44962</strain>
    </source>
</reference>
<dbReference type="GO" id="GO:0035673">
    <property type="term" value="F:oligopeptide transmembrane transporter activity"/>
    <property type="evidence" value="ECO:0007669"/>
    <property type="project" value="InterPro"/>
</dbReference>
<keyword evidence="3" id="KW-0813">Transport</keyword>
<feature type="transmembrane region" description="Helical" evidence="10">
    <location>
        <begin position="457"/>
        <end position="477"/>
    </location>
</feature>
<feature type="transmembrane region" description="Helical" evidence="10">
    <location>
        <begin position="690"/>
        <end position="706"/>
    </location>
</feature>
<organism evidence="11 12">
    <name type="scientific">Teratosphaeria destructans</name>
    <dbReference type="NCBI Taxonomy" id="418781"/>
    <lineage>
        <taxon>Eukaryota</taxon>
        <taxon>Fungi</taxon>
        <taxon>Dikarya</taxon>
        <taxon>Ascomycota</taxon>
        <taxon>Pezizomycotina</taxon>
        <taxon>Dothideomycetes</taxon>
        <taxon>Dothideomycetidae</taxon>
        <taxon>Mycosphaerellales</taxon>
        <taxon>Teratosphaeriaceae</taxon>
        <taxon>Teratosphaeria</taxon>
    </lineage>
</organism>
<dbReference type="OrthoDB" id="9986677at2759"/>
<evidence type="ECO:0000256" key="8">
    <source>
        <dbReference type="ARBA" id="ARBA00023136"/>
    </source>
</evidence>
<protein>
    <submittedName>
        <fullName evidence="11">OPT oligopeptide transporter protein</fullName>
    </submittedName>
</protein>
<dbReference type="Pfam" id="PF03169">
    <property type="entry name" value="OPT"/>
    <property type="match status" value="1"/>
</dbReference>
<feature type="transmembrane region" description="Helical" evidence="10">
    <location>
        <begin position="248"/>
        <end position="265"/>
    </location>
</feature>
<dbReference type="NCBIfam" id="TIGR00727">
    <property type="entry name" value="ISP4_OPT"/>
    <property type="match status" value="1"/>
</dbReference>
<feature type="transmembrane region" description="Helical" evidence="10">
    <location>
        <begin position="192"/>
        <end position="213"/>
    </location>
</feature>